<reference evidence="2" key="1">
    <citation type="journal article" date="2015" name="Proc. Natl. Acad. Sci. U.S.A.">
        <title>Networks of energetic and metabolic interactions define dynamics in microbial communities.</title>
        <authorList>
            <person name="Embree M."/>
            <person name="Liu J.K."/>
            <person name="Al-Bassam M.M."/>
            <person name="Zengler K."/>
        </authorList>
    </citation>
    <scope>NUCLEOTIDE SEQUENCE</scope>
</reference>
<dbReference type="InterPro" id="IPR013783">
    <property type="entry name" value="Ig-like_fold"/>
</dbReference>
<dbReference type="AlphaFoldDB" id="A0A0W8FV85"/>
<dbReference type="Pfam" id="PF00092">
    <property type="entry name" value="VWA"/>
    <property type="match status" value="1"/>
</dbReference>
<organism evidence="2">
    <name type="scientific">hydrocarbon metagenome</name>
    <dbReference type="NCBI Taxonomy" id="938273"/>
    <lineage>
        <taxon>unclassified sequences</taxon>
        <taxon>metagenomes</taxon>
        <taxon>ecological metagenomes</taxon>
    </lineage>
</organism>
<dbReference type="SUPFAM" id="SSF53300">
    <property type="entry name" value="vWA-like"/>
    <property type="match status" value="1"/>
</dbReference>
<dbReference type="SUPFAM" id="SSF49265">
    <property type="entry name" value="Fibronectin type III"/>
    <property type="match status" value="1"/>
</dbReference>
<dbReference type="Gene3D" id="2.60.40.10">
    <property type="entry name" value="Immunoglobulins"/>
    <property type="match status" value="1"/>
</dbReference>
<dbReference type="InterPro" id="IPR036465">
    <property type="entry name" value="vWFA_dom_sf"/>
</dbReference>
<proteinExistence type="predicted"/>
<dbReference type="EMBL" id="LNQE01000817">
    <property type="protein sequence ID" value="KUG24807.1"/>
    <property type="molecule type" value="Genomic_DNA"/>
</dbReference>
<dbReference type="SMART" id="SM00327">
    <property type="entry name" value="VWA"/>
    <property type="match status" value="1"/>
</dbReference>
<sequence>MRALVYILITAFFVSCSFSGDDDSVTEPTDPTLPRAPLPSNNAQNQSLVVTLSWIYDGAESFDIYFSERTPPRTLIASNRVQNSLIVPGLDYATRYYWQVIAKLPGGQRVESPIWSFVTKPRGTTDEGYVLIDYGLETELPSFVNVYFQVIDLNGIGIDNLTASDFEVYEDGEKISETESELQIIKSDQLPYTLQIVLMLDNSSSLLNQLDDIIIHATNFVNSLSPQFEMAVYKFSEDPVLIQDFTSNKALLINAINDIRNDVFETTDLYGAVIAGANKMEDSFERDEIIQSAMIIFTDGDDTQAEHTLAEALKAASSKRVYTVGLGPDIKPEVLEKIGNAGFFAIGDVGELTDTFLEIEFELEKYANSFYQLRYKSPKRGNKLHDLLIQMVNNPNNSVIRGTFNSRDFFSANAGLYINPTANNPDGISELTLISGGSQLVKAESFHGGNSPEYEWLSLAPNIVEVEVNTDNPAYATIRAVGSSGQSGVVRVRDIANGFTKTLTVRIQ</sequence>
<accession>A0A0W8FV85</accession>
<dbReference type="CDD" id="cd00198">
    <property type="entry name" value="vWFA"/>
    <property type="match status" value="1"/>
</dbReference>
<dbReference type="Gene3D" id="3.40.50.410">
    <property type="entry name" value="von Willebrand factor, type A domain"/>
    <property type="match status" value="1"/>
</dbReference>
<dbReference type="InterPro" id="IPR002035">
    <property type="entry name" value="VWF_A"/>
</dbReference>
<dbReference type="InterPro" id="IPR036116">
    <property type="entry name" value="FN3_sf"/>
</dbReference>
<dbReference type="PROSITE" id="PS51257">
    <property type="entry name" value="PROKAR_LIPOPROTEIN"/>
    <property type="match status" value="1"/>
</dbReference>
<comment type="caution">
    <text evidence="2">The sequence shown here is derived from an EMBL/GenBank/DDBJ whole genome shotgun (WGS) entry which is preliminary data.</text>
</comment>
<feature type="domain" description="VWFA" evidence="1">
    <location>
        <begin position="195"/>
        <end position="359"/>
    </location>
</feature>
<evidence type="ECO:0000313" key="2">
    <source>
        <dbReference type="EMBL" id="KUG24807.1"/>
    </source>
</evidence>
<name>A0A0W8FV85_9ZZZZ</name>
<evidence type="ECO:0000259" key="1">
    <source>
        <dbReference type="PROSITE" id="PS50234"/>
    </source>
</evidence>
<dbReference type="PROSITE" id="PS50234">
    <property type="entry name" value="VWFA"/>
    <property type="match status" value="1"/>
</dbReference>
<gene>
    <name evidence="2" type="ORF">ASZ90_005389</name>
</gene>
<protein>
    <recommendedName>
        <fullName evidence="1">VWFA domain-containing protein</fullName>
    </recommendedName>
</protein>